<feature type="transmembrane region" description="Helical" evidence="1">
    <location>
        <begin position="35"/>
        <end position="54"/>
    </location>
</feature>
<evidence type="ECO:0000256" key="1">
    <source>
        <dbReference type="SAM" id="Phobius"/>
    </source>
</evidence>
<comment type="caution">
    <text evidence="2">The sequence shown here is derived from an EMBL/GenBank/DDBJ whole genome shotgun (WGS) entry which is preliminary data.</text>
</comment>
<feature type="transmembrane region" description="Helical" evidence="1">
    <location>
        <begin position="66"/>
        <end position="84"/>
    </location>
</feature>
<dbReference type="Proteomes" id="UP000094527">
    <property type="component" value="Unassembled WGS sequence"/>
</dbReference>
<name>A0A1D2MBC7_ORCCI</name>
<keyword evidence="1" id="KW-0472">Membrane</keyword>
<accession>A0A1D2MBC7</accession>
<evidence type="ECO:0000313" key="3">
    <source>
        <dbReference type="Proteomes" id="UP000094527"/>
    </source>
</evidence>
<sequence length="118" mass="13484">MFGLDPVDPKLLTESVLIGHSLFQQEPMSVGFQRYSELFILGCDTFALTIRLKLNKIHSFIMESRSFVDLMCLIAHYSFLPWLGVINWVLISWIGSLHVLGDLILLFWQPAVDSNVTK</sequence>
<proteinExistence type="predicted"/>
<dbReference type="AlphaFoldDB" id="A0A1D2MBC7"/>
<keyword evidence="3" id="KW-1185">Reference proteome</keyword>
<dbReference type="EMBL" id="LJIJ01002044">
    <property type="protein sequence ID" value="ODM90308.1"/>
    <property type="molecule type" value="Genomic_DNA"/>
</dbReference>
<reference evidence="2 3" key="1">
    <citation type="journal article" date="2016" name="Genome Biol. Evol.">
        <title>Gene Family Evolution Reflects Adaptation to Soil Environmental Stressors in the Genome of the Collembolan Orchesella cincta.</title>
        <authorList>
            <person name="Faddeeva-Vakhrusheva A."/>
            <person name="Derks M.F."/>
            <person name="Anvar S.Y."/>
            <person name="Agamennone V."/>
            <person name="Suring W."/>
            <person name="Smit S."/>
            <person name="van Straalen N.M."/>
            <person name="Roelofs D."/>
        </authorList>
    </citation>
    <scope>NUCLEOTIDE SEQUENCE [LARGE SCALE GENOMIC DNA]</scope>
    <source>
        <tissue evidence="2">Mixed pool</tissue>
    </source>
</reference>
<gene>
    <name evidence="2" type="ORF">Ocin01_16374</name>
</gene>
<protein>
    <submittedName>
        <fullName evidence="2">Uncharacterized protein</fullName>
    </submittedName>
</protein>
<keyword evidence="1" id="KW-0812">Transmembrane</keyword>
<organism evidence="2 3">
    <name type="scientific">Orchesella cincta</name>
    <name type="common">Springtail</name>
    <name type="synonym">Podura cincta</name>
    <dbReference type="NCBI Taxonomy" id="48709"/>
    <lineage>
        <taxon>Eukaryota</taxon>
        <taxon>Metazoa</taxon>
        <taxon>Ecdysozoa</taxon>
        <taxon>Arthropoda</taxon>
        <taxon>Hexapoda</taxon>
        <taxon>Collembola</taxon>
        <taxon>Entomobryomorpha</taxon>
        <taxon>Entomobryoidea</taxon>
        <taxon>Orchesellidae</taxon>
        <taxon>Orchesellinae</taxon>
        <taxon>Orchesella</taxon>
    </lineage>
</organism>
<dbReference type="OrthoDB" id="260091at2759"/>
<evidence type="ECO:0000313" key="2">
    <source>
        <dbReference type="EMBL" id="ODM90308.1"/>
    </source>
</evidence>
<keyword evidence="1" id="KW-1133">Transmembrane helix</keyword>